<evidence type="ECO:0000313" key="3">
    <source>
        <dbReference type="Proteomes" id="UP000010420"/>
    </source>
</evidence>
<feature type="domain" description="DUF362" evidence="1">
    <location>
        <begin position="32"/>
        <end position="244"/>
    </location>
</feature>
<proteinExistence type="predicted"/>
<dbReference type="EMBL" id="AMEZ01000024">
    <property type="protein sequence ID" value="EKY28411.1"/>
    <property type="molecule type" value="Genomic_DNA"/>
</dbReference>
<dbReference type="Proteomes" id="UP000010420">
    <property type="component" value="Unassembled WGS sequence"/>
</dbReference>
<organism evidence="2 3">
    <name type="scientific">Clostridium celatum DSM 1785</name>
    <dbReference type="NCBI Taxonomy" id="545697"/>
    <lineage>
        <taxon>Bacteria</taxon>
        <taxon>Bacillati</taxon>
        <taxon>Bacillota</taxon>
        <taxon>Clostridia</taxon>
        <taxon>Eubacteriales</taxon>
        <taxon>Clostridiaceae</taxon>
        <taxon>Clostridium</taxon>
    </lineage>
</organism>
<dbReference type="STRING" id="545697.HMPREF0216_00762"/>
<dbReference type="AlphaFoldDB" id="L1QKE9"/>
<evidence type="ECO:0000313" key="2">
    <source>
        <dbReference type="EMBL" id="EKY28411.1"/>
    </source>
</evidence>
<gene>
    <name evidence="2" type="ORF">HMPREF0216_00762</name>
</gene>
<dbReference type="RefSeq" id="WP_005211182.1">
    <property type="nucleotide sequence ID" value="NZ_KB291616.1"/>
</dbReference>
<reference evidence="2 3" key="1">
    <citation type="submission" date="2012-05" db="EMBL/GenBank/DDBJ databases">
        <authorList>
            <person name="Weinstock G."/>
            <person name="Sodergren E."/>
            <person name="Lobos E.A."/>
            <person name="Fulton L."/>
            <person name="Fulton R."/>
            <person name="Courtney L."/>
            <person name="Fronick C."/>
            <person name="O'Laughlin M."/>
            <person name="Godfrey J."/>
            <person name="Wilson R.M."/>
            <person name="Miner T."/>
            <person name="Farmer C."/>
            <person name="Delehaunty K."/>
            <person name="Cordes M."/>
            <person name="Minx P."/>
            <person name="Tomlinson C."/>
            <person name="Chen J."/>
            <person name="Wollam A."/>
            <person name="Pepin K.H."/>
            <person name="Bhonagiri V."/>
            <person name="Zhang X."/>
            <person name="Suruliraj S."/>
            <person name="Warren W."/>
            <person name="Mitreva M."/>
            <person name="Mardis E.R."/>
            <person name="Wilson R.K."/>
        </authorList>
    </citation>
    <scope>NUCLEOTIDE SEQUENCE [LARGE SCALE GENOMIC DNA]</scope>
    <source>
        <strain evidence="2 3">DSM 1785</strain>
    </source>
</reference>
<dbReference type="OrthoDB" id="9781559at2"/>
<keyword evidence="3" id="KW-1185">Reference proteome</keyword>
<dbReference type="PATRIC" id="fig|545697.3.peg.749"/>
<dbReference type="Pfam" id="PF04015">
    <property type="entry name" value="DUF362"/>
    <property type="match status" value="1"/>
</dbReference>
<evidence type="ECO:0000259" key="1">
    <source>
        <dbReference type="Pfam" id="PF04015"/>
    </source>
</evidence>
<accession>L1QKE9</accession>
<dbReference type="eggNOG" id="COG2768">
    <property type="taxonomic scope" value="Bacteria"/>
</dbReference>
<sequence>MKTAKVYFTKDITSEGLIKAFDALGITLNGKVAIKISTGEPGGHNFLNPQLIKPLIDKLNGTIVECNTAYERKRNTSEEHWKAIKDHGFLDIAPCDIMDEDGDIAIPVNGGKHLKENYVGAHLKNYKSMVVLSHFKGHLMGGFGGALKNMSIGIASSRGKAYIHGAGNPDEIWTADHDSFLESMADADMSVMDYMGRENIVYINVANNLSVDCDCDANPHAPEMADIGIFASTDPVALDQACVDAVYNSKDNGNKALIERMESRNGIHTVETAYDLKLGSTSYNIISLD</sequence>
<comment type="caution">
    <text evidence="2">The sequence shown here is derived from an EMBL/GenBank/DDBJ whole genome shotgun (WGS) entry which is preliminary data.</text>
</comment>
<protein>
    <recommendedName>
        <fullName evidence="1">DUF362 domain-containing protein</fullName>
    </recommendedName>
</protein>
<dbReference type="InterPro" id="IPR007160">
    <property type="entry name" value="DUF362"/>
</dbReference>
<dbReference type="HOGENOM" id="CLU_046240_1_1_9"/>
<name>L1QKE9_9CLOT</name>